<dbReference type="Gene3D" id="3.20.20.70">
    <property type="entry name" value="Aldolase class I"/>
    <property type="match status" value="1"/>
</dbReference>
<dbReference type="GO" id="GO:0003824">
    <property type="term" value="F:catalytic activity"/>
    <property type="evidence" value="ECO:0007669"/>
    <property type="project" value="InterPro"/>
</dbReference>
<protein>
    <recommendedName>
        <fullName evidence="7">Radical SAM core domain-containing protein</fullName>
    </recommendedName>
</protein>
<dbReference type="InterPro" id="IPR007197">
    <property type="entry name" value="rSAM"/>
</dbReference>
<dbReference type="InterPro" id="IPR013785">
    <property type="entry name" value="Aldolase_TIM"/>
</dbReference>
<comment type="cofactor">
    <cofactor evidence="1">
        <name>[4Fe-4S] cluster</name>
        <dbReference type="ChEBI" id="CHEBI:49883"/>
    </cofactor>
</comment>
<evidence type="ECO:0000256" key="1">
    <source>
        <dbReference type="ARBA" id="ARBA00001966"/>
    </source>
</evidence>
<dbReference type="SUPFAM" id="SSF102114">
    <property type="entry name" value="Radical SAM enzymes"/>
    <property type="match status" value="1"/>
</dbReference>
<evidence type="ECO:0000256" key="5">
    <source>
        <dbReference type="ARBA" id="ARBA00023014"/>
    </source>
</evidence>
<evidence type="ECO:0000256" key="2">
    <source>
        <dbReference type="ARBA" id="ARBA00022691"/>
    </source>
</evidence>
<comment type="caution">
    <text evidence="8">The sequence shown here is derived from an EMBL/GenBank/DDBJ whole genome shotgun (WGS) entry which is preliminary data.</text>
</comment>
<dbReference type="Proteomes" id="UP000004169">
    <property type="component" value="Unassembled WGS sequence"/>
</dbReference>
<dbReference type="SFLD" id="SFLDF00397">
    <property type="entry name" value="adenosyl-hopene_transferase"/>
    <property type="match status" value="1"/>
</dbReference>
<dbReference type="SFLD" id="SFLDS00029">
    <property type="entry name" value="Radical_SAM"/>
    <property type="match status" value="1"/>
</dbReference>
<evidence type="ECO:0000256" key="4">
    <source>
        <dbReference type="ARBA" id="ARBA00023004"/>
    </source>
</evidence>
<dbReference type="AlphaFoldDB" id="H8FNB9"/>
<feature type="domain" description="Radical SAM core" evidence="7">
    <location>
        <begin position="72"/>
        <end position="283"/>
    </location>
</feature>
<dbReference type="InterPro" id="IPR050377">
    <property type="entry name" value="Radical_SAM_PqqE_MftC-like"/>
</dbReference>
<evidence type="ECO:0000259" key="7">
    <source>
        <dbReference type="PROSITE" id="PS51918"/>
    </source>
</evidence>
<dbReference type="STRING" id="1150626.PHAMO_10282"/>
<reference evidence="8 9" key="1">
    <citation type="journal article" date="2012" name="J. Bacteriol.">
        <title>Draft Genome Sequence of the Purple Photosynthetic Bacterium Phaeospirillum molischianum DSM120, a Particularly Versatile Bacterium.</title>
        <authorList>
            <person name="Duquesne K."/>
            <person name="Prima V."/>
            <person name="Ji B."/>
            <person name="Rouy Z."/>
            <person name="Medigue C."/>
            <person name="Talla E."/>
            <person name="Sturgis J.N."/>
        </authorList>
    </citation>
    <scope>NUCLEOTIDE SEQUENCE [LARGE SCALE GENOMIC DNA]</scope>
    <source>
        <strain evidence="9">DSM120</strain>
    </source>
</reference>
<gene>
    <name evidence="8" type="ORF">PHAMO_10282</name>
</gene>
<dbReference type="PANTHER" id="PTHR11228:SF22">
    <property type="entry name" value="PEPTIDE BIOSYNTHESIS PROTEIN YYDG-RELATED"/>
    <property type="match status" value="1"/>
</dbReference>
<dbReference type="InterPro" id="IPR058240">
    <property type="entry name" value="rSAM_sf"/>
</dbReference>
<proteinExistence type="predicted"/>
<dbReference type="GO" id="GO:0051536">
    <property type="term" value="F:iron-sulfur cluster binding"/>
    <property type="evidence" value="ECO:0007669"/>
    <property type="project" value="UniProtKB-KW"/>
</dbReference>
<dbReference type="InterPro" id="IPR017833">
    <property type="entry name" value="Hopanoid_synth-assoc_rSAM_HpnH"/>
</dbReference>
<organism evidence="8 9">
    <name type="scientific">Magnetospirillum molischianum DSM 120</name>
    <dbReference type="NCBI Taxonomy" id="1150626"/>
    <lineage>
        <taxon>Bacteria</taxon>
        <taxon>Pseudomonadati</taxon>
        <taxon>Pseudomonadota</taxon>
        <taxon>Alphaproteobacteria</taxon>
        <taxon>Rhodospirillales</taxon>
        <taxon>Rhodospirillaceae</taxon>
        <taxon>Magnetospirillum</taxon>
    </lineage>
</organism>
<evidence type="ECO:0000313" key="8">
    <source>
        <dbReference type="EMBL" id="CCG39857.1"/>
    </source>
</evidence>
<dbReference type="NCBIfam" id="TIGR03470">
    <property type="entry name" value="HpnH"/>
    <property type="match status" value="1"/>
</dbReference>
<accession>H8FNB9</accession>
<dbReference type="Pfam" id="PF04055">
    <property type="entry name" value="Radical_SAM"/>
    <property type="match status" value="1"/>
</dbReference>
<keyword evidence="4" id="KW-0408">Iron</keyword>
<evidence type="ECO:0000256" key="6">
    <source>
        <dbReference type="SAM" id="MobiDB-lite"/>
    </source>
</evidence>
<dbReference type="PROSITE" id="PS51918">
    <property type="entry name" value="RADICAL_SAM"/>
    <property type="match status" value="1"/>
</dbReference>
<dbReference type="CDD" id="cd01335">
    <property type="entry name" value="Radical_SAM"/>
    <property type="match status" value="1"/>
</dbReference>
<keyword evidence="2" id="KW-0949">S-adenosyl-L-methionine</keyword>
<dbReference type="Pfam" id="PF11946">
    <property type="entry name" value="DUF3463"/>
    <property type="match status" value="1"/>
</dbReference>
<name>H8FNB9_MAGML</name>
<dbReference type="PANTHER" id="PTHR11228">
    <property type="entry name" value="RADICAL SAM DOMAIN PROTEIN"/>
    <property type="match status" value="1"/>
</dbReference>
<keyword evidence="3" id="KW-0479">Metal-binding</keyword>
<evidence type="ECO:0000313" key="9">
    <source>
        <dbReference type="Proteomes" id="UP000004169"/>
    </source>
</evidence>
<dbReference type="GO" id="GO:0046872">
    <property type="term" value="F:metal ion binding"/>
    <property type="evidence" value="ECO:0007669"/>
    <property type="project" value="UniProtKB-KW"/>
</dbReference>
<keyword evidence="5" id="KW-0411">Iron-sulfur</keyword>
<dbReference type="eggNOG" id="COG0535">
    <property type="taxonomic scope" value="Bacteria"/>
</dbReference>
<feature type="region of interest" description="Disordered" evidence="6">
    <location>
        <begin position="28"/>
        <end position="52"/>
    </location>
</feature>
<evidence type="ECO:0000256" key="3">
    <source>
        <dbReference type="ARBA" id="ARBA00022723"/>
    </source>
</evidence>
<keyword evidence="9" id="KW-1185">Reference proteome</keyword>
<dbReference type="SFLD" id="SFLDG01067">
    <property type="entry name" value="SPASM/twitch_domain_containing"/>
    <property type="match status" value="1"/>
</dbReference>
<dbReference type="EMBL" id="CAHP01000001">
    <property type="protein sequence ID" value="CCG39857.1"/>
    <property type="molecule type" value="Genomic_DNA"/>
</dbReference>
<sequence>MTAAHSTSCGPGAIGALRTDVPSLNLTTTGLYDPPPARNARRPRQQPESKSVAVPLKQTLRIGAYVLRQHLSGAKRYPLVLMMEPLFRCNLTCAGCGKIDYPDDVLNARLSVADALASIDECPAPVVVMAGGEPLLHREMDRIVRGALARGKFVYLCTNALLLEKKLDQFEPNPAFTWTVHLDGNREDHDHAVSRDGTFDQAVAAIKAARARGFRVNINCTLFNNADPARMAEFFDFAHSIGVEGITLSPGYAYERAPDGQHFLTRRTTKDLFRTLFRLGKGRGWKFTQSSLFLNFLAGNETYACTPWGNPTRNVFGWQRPCYLLGEGYARTYKELMEETDWESYGTGKYEKCADCMVHSGYEPTAVTDTLNHPLKAARVALFGPRTEGPMAPDLSLDNQRPAVDRYAEVLEEGRALLKTDPS</sequence>
<dbReference type="InterPro" id="IPR022563">
    <property type="entry name" value="DUF3463"/>
</dbReference>